<comment type="caution">
    <text evidence="9">The sequence shown here is derived from an EMBL/GenBank/DDBJ whole genome shotgun (WGS) entry which is preliminary data.</text>
</comment>
<dbReference type="PANTHER" id="PTHR47371">
    <property type="entry name" value="LIPOTEICHOIC ACID SYNTHASE"/>
    <property type="match status" value="1"/>
</dbReference>
<dbReference type="CDD" id="cd16015">
    <property type="entry name" value="LTA_synthase"/>
    <property type="match status" value="1"/>
</dbReference>
<dbReference type="EMBL" id="PDJC01000001">
    <property type="protein sequence ID" value="PFG16207.1"/>
    <property type="molecule type" value="Genomic_DNA"/>
</dbReference>
<dbReference type="Gene3D" id="3.40.720.10">
    <property type="entry name" value="Alkaline Phosphatase, subunit A"/>
    <property type="match status" value="1"/>
</dbReference>
<feature type="transmembrane region" description="Helical" evidence="7">
    <location>
        <begin position="21"/>
        <end position="41"/>
    </location>
</feature>
<dbReference type="Pfam" id="PF00884">
    <property type="entry name" value="Sulfatase"/>
    <property type="match status" value="1"/>
</dbReference>
<evidence type="ECO:0000256" key="7">
    <source>
        <dbReference type="SAM" id="Phobius"/>
    </source>
</evidence>
<accession>A0A2A9CP23</accession>
<keyword evidence="4 7" id="KW-0812">Transmembrane</keyword>
<dbReference type="InterPro" id="IPR017850">
    <property type="entry name" value="Alkaline_phosphatase_core_sf"/>
</dbReference>
<comment type="subcellular location">
    <subcellularLocation>
        <location evidence="1">Cell membrane</location>
        <topology evidence="1">Multi-pass membrane protein</topology>
    </subcellularLocation>
</comment>
<feature type="domain" description="Sulfatase N-terminal" evidence="8">
    <location>
        <begin position="220"/>
        <end position="443"/>
    </location>
</feature>
<sequence>MAEMGTSEHKRGSQWVRATRWALFGAASVLLALAGWIRYRFGEITFDQTLLNLRGERAGNSTLFSEAVLVCVVAPLSVLAVMAALVSWRRPAAQSQPSRRFRRHPVLPGALSLGVALAILFTVTGLPQYASALLGDASFSSYYVVPQAQRTQPHPRNLVTIYLESGENTYADAHLFGKNLLADLDQATVGWSAYQGLQQFPGGGWTMAGLIGTQCGVPVKSELLTPEVNHNVFGEEVEHYLPGARCLGDVLHDSGYTSVFVGGANTAFAGKGTFLHDHGYDFVYGLEHWEAADEPRENISVWGLSDHQLAGYTIDQLRRLREAGRPFNLTMLTLDTHEPGGVYPTCTTGDELAMATAIQCSMRAVGRVIDYLRDNHFLDDTVVVVTGDHLKATAEGGFFKAELDAQQDRTVILRVWSPDGTVSFNRERADQLSLLPTTLDLLGLGSPDGRAGLGVSLIGDRPLDDTMLQLSASDYANLLNAPSKDLYQQLWKK</sequence>
<feature type="transmembrane region" description="Helical" evidence="7">
    <location>
        <begin position="106"/>
        <end position="126"/>
    </location>
</feature>
<proteinExistence type="predicted"/>
<dbReference type="InterPro" id="IPR000917">
    <property type="entry name" value="Sulfatase_N"/>
</dbReference>
<evidence type="ECO:0000256" key="2">
    <source>
        <dbReference type="ARBA" id="ARBA00004936"/>
    </source>
</evidence>
<evidence type="ECO:0000256" key="3">
    <source>
        <dbReference type="ARBA" id="ARBA00022475"/>
    </source>
</evidence>
<reference evidence="9 10" key="1">
    <citation type="submission" date="2017-10" db="EMBL/GenBank/DDBJ databases">
        <title>Sequencing the genomes of 1000 actinobacteria strains.</title>
        <authorList>
            <person name="Klenk H.-P."/>
        </authorList>
    </citation>
    <scope>NUCLEOTIDE SEQUENCE [LARGE SCALE GENOMIC DNA]</scope>
    <source>
        <strain evidence="9 10">DSM 15597</strain>
    </source>
</reference>
<evidence type="ECO:0000256" key="1">
    <source>
        <dbReference type="ARBA" id="ARBA00004651"/>
    </source>
</evidence>
<keyword evidence="5 7" id="KW-1133">Transmembrane helix</keyword>
<comment type="pathway">
    <text evidence="2">Cell wall biogenesis; lipoteichoic acid biosynthesis.</text>
</comment>
<evidence type="ECO:0000259" key="8">
    <source>
        <dbReference type="Pfam" id="PF00884"/>
    </source>
</evidence>
<keyword evidence="9" id="KW-0808">Transferase</keyword>
<evidence type="ECO:0000313" key="9">
    <source>
        <dbReference type="EMBL" id="PFG16207.1"/>
    </source>
</evidence>
<dbReference type="Proteomes" id="UP000226079">
    <property type="component" value="Unassembled WGS sequence"/>
</dbReference>
<dbReference type="PANTHER" id="PTHR47371:SF3">
    <property type="entry name" value="PHOSPHOGLYCEROL TRANSFERASE I"/>
    <property type="match status" value="1"/>
</dbReference>
<dbReference type="GO" id="GO:0005886">
    <property type="term" value="C:plasma membrane"/>
    <property type="evidence" value="ECO:0007669"/>
    <property type="project" value="UniProtKB-SubCell"/>
</dbReference>
<dbReference type="InterPro" id="IPR050448">
    <property type="entry name" value="OpgB/LTA_synthase_biosynth"/>
</dbReference>
<gene>
    <name evidence="9" type="ORF">ATK74_0739</name>
</gene>
<keyword evidence="10" id="KW-1185">Reference proteome</keyword>
<dbReference type="SUPFAM" id="SSF53649">
    <property type="entry name" value="Alkaline phosphatase-like"/>
    <property type="match status" value="1"/>
</dbReference>
<keyword evidence="3" id="KW-1003">Cell membrane</keyword>
<feature type="transmembrane region" description="Helical" evidence="7">
    <location>
        <begin position="61"/>
        <end position="86"/>
    </location>
</feature>
<evidence type="ECO:0000256" key="5">
    <source>
        <dbReference type="ARBA" id="ARBA00022989"/>
    </source>
</evidence>
<name>A0A2A9CP23_9ACTN</name>
<protein>
    <submittedName>
        <fullName evidence="9">Phosphoglycerol transferase</fullName>
    </submittedName>
</protein>
<evidence type="ECO:0000313" key="10">
    <source>
        <dbReference type="Proteomes" id="UP000226079"/>
    </source>
</evidence>
<organism evidence="9 10">
    <name type="scientific">Propionicimonas paludicola</name>
    <dbReference type="NCBI Taxonomy" id="185243"/>
    <lineage>
        <taxon>Bacteria</taxon>
        <taxon>Bacillati</taxon>
        <taxon>Actinomycetota</taxon>
        <taxon>Actinomycetes</taxon>
        <taxon>Propionibacteriales</taxon>
        <taxon>Nocardioidaceae</taxon>
        <taxon>Propionicimonas</taxon>
    </lineage>
</organism>
<dbReference type="OrthoDB" id="9777306at2"/>
<dbReference type="AlphaFoldDB" id="A0A2A9CP23"/>
<evidence type="ECO:0000256" key="6">
    <source>
        <dbReference type="ARBA" id="ARBA00023136"/>
    </source>
</evidence>
<dbReference type="GO" id="GO:0016740">
    <property type="term" value="F:transferase activity"/>
    <property type="evidence" value="ECO:0007669"/>
    <property type="project" value="UniProtKB-KW"/>
</dbReference>
<keyword evidence="6 7" id="KW-0472">Membrane</keyword>
<evidence type="ECO:0000256" key="4">
    <source>
        <dbReference type="ARBA" id="ARBA00022692"/>
    </source>
</evidence>